<keyword evidence="3 9" id="KW-0560">Oxidoreductase</keyword>
<dbReference type="InterPro" id="IPR015590">
    <property type="entry name" value="Aldehyde_DH_dom"/>
</dbReference>
<evidence type="ECO:0000256" key="6">
    <source>
        <dbReference type="ARBA" id="ARBA00061617"/>
    </source>
</evidence>
<dbReference type="AlphaFoldDB" id="A0A7X5BZH0"/>
<comment type="similarity">
    <text evidence="6">Belongs to the aldehyde dehydrogenase family. RocA subfamily.</text>
</comment>
<keyword evidence="10" id="KW-1185">Reference proteome</keyword>
<gene>
    <name evidence="9" type="primary">pruA</name>
    <name evidence="9" type="ORF">GT003_04235</name>
</gene>
<comment type="catalytic activity">
    <reaction evidence="5">
        <text>L-glutamate 5-semialdehyde + NAD(+) + H2O = L-glutamate + NADH + 2 H(+)</text>
        <dbReference type="Rhea" id="RHEA:30235"/>
        <dbReference type="ChEBI" id="CHEBI:15377"/>
        <dbReference type="ChEBI" id="CHEBI:15378"/>
        <dbReference type="ChEBI" id="CHEBI:29985"/>
        <dbReference type="ChEBI" id="CHEBI:57540"/>
        <dbReference type="ChEBI" id="CHEBI:57945"/>
        <dbReference type="ChEBI" id="CHEBI:58066"/>
        <dbReference type="EC" id="1.2.1.88"/>
    </reaction>
</comment>
<dbReference type="Gene3D" id="3.40.309.10">
    <property type="entry name" value="Aldehyde Dehydrogenase, Chain A, domain 2"/>
    <property type="match status" value="1"/>
</dbReference>
<name>A0A7X5BZH0_9BACL</name>
<proteinExistence type="inferred from homology"/>
<dbReference type="GO" id="GO:0009898">
    <property type="term" value="C:cytoplasmic side of plasma membrane"/>
    <property type="evidence" value="ECO:0007669"/>
    <property type="project" value="TreeGrafter"/>
</dbReference>
<keyword evidence="4" id="KW-0520">NAD</keyword>
<dbReference type="FunFam" id="3.40.605.10:FF:000045">
    <property type="entry name" value="1-pyrroline-5-carboxylate dehydrogenase 1"/>
    <property type="match status" value="1"/>
</dbReference>
<organism evidence="9 10">
    <name type="scientific">Paenibacillus sacheonensis</name>
    <dbReference type="NCBI Taxonomy" id="742054"/>
    <lineage>
        <taxon>Bacteria</taxon>
        <taxon>Bacillati</taxon>
        <taxon>Bacillota</taxon>
        <taxon>Bacilli</taxon>
        <taxon>Bacillales</taxon>
        <taxon>Paenibacillaceae</taxon>
        <taxon>Paenibacillus</taxon>
    </lineage>
</organism>
<evidence type="ECO:0000256" key="2">
    <source>
        <dbReference type="ARBA" id="ARBA00012884"/>
    </source>
</evidence>
<dbReference type="FunFam" id="3.40.309.10:FF:000005">
    <property type="entry name" value="1-pyrroline-5-carboxylate dehydrogenase 1"/>
    <property type="match status" value="1"/>
</dbReference>
<dbReference type="PANTHER" id="PTHR42862">
    <property type="entry name" value="DELTA-1-PYRROLINE-5-CARBOXYLATE DEHYDROGENASE 1, ISOFORM A-RELATED"/>
    <property type="match status" value="1"/>
</dbReference>
<comment type="pathway">
    <text evidence="1">Amino-acid degradation; L-proline degradation into L-glutamate; L-glutamate from L-proline: step 2/2.</text>
</comment>
<dbReference type="PROSITE" id="PS00070">
    <property type="entry name" value="ALDEHYDE_DEHYDR_CYS"/>
    <property type="match status" value="1"/>
</dbReference>
<evidence type="ECO:0000256" key="5">
    <source>
        <dbReference type="ARBA" id="ARBA00048142"/>
    </source>
</evidence>
<dbReference type="RefSeq" id="WP_161694785.1">
    <property type="nucleotide sequence ID" value="NZ_JAAAMU010000002.1"/>
</dbReference>
<dbReference type="EMBL" id="JAAAMU010000002">
    <property type="protein sequence ID" value="NBC68205.1"/>
    <property type="molecule type" value="Genomic_DNA"/>
</dbReference>
<evidence type="ECO:0000256" key="4">
    <source>
        <dbReference type="ARBA" id="ARBA00023027"/>
    </source>
</evidence>
<dbReference type="InterPro" id="IPR005932">
    <property type="entry name" value="RocA"/>
</dbReference>
<evidence type="ECO:0000259" key="8">
    <source>
        <dbReference type="Pfam" id="PF00171"/>
    </source>
</evidence>
<dbReference type="CDD" id="cd07124">
    <property type="entry name" value="ALDH_PutA-P5CDH-RocA"/>
    <property type="match status" value="1"/>
</dbReference>
<dbReference type="InterPro" id="IPR016163">
    <property type="entry name" value="Ald_DH_C"/>
</dbReference>
<dbReference type="Proteomes" id="UP000558113">
    <property type="component" value="Unassembled WGS sequence"/>
</dbReference>
<reference evidence="9 10" key="1">
    <citation type="submission" date="2020-01" db="EMBL/GenBank/DDBJ databases">
        <title>Paenibacillus soybeanensis sp. nov. isolated from the nodules of soybean (Glycine max(L.) Merr).</title>
        <authorList>
            <person name="Wang H."/>
        </authorList>
    </citation>
    <scope>NUCLEOTIDE SEQUENCE [LARGE SCALE GENOMIC DNA]</scope>
    <source>
        <strain evidence="9 10">DSM 23054</strain>
    </source>
</reference>
<dbReference type="InterPro" id="IPR016160">
    <property type="entry name" value="Ald_DH_CS_CYS"/>
</dbReference>
<accession>A0A7X5BZH0</accession>
<dbReference type="GO" id="GO:0003842">
    <property type="term" value="F:L-glutamate gamma-semialdehyde dehydrogenase activity"/>
    <property type="evidence" value="ECO:0007669"/>
    <property type="project" value="UniProtKB-UniRule"/>
</dbReference>
<evidence type="ECO:0000313" key="10">
    <source>
        <dbReference type="Proteomes" id="UP000558113"/>
    </source>
</evidence>
<dbReference type="InterPro" id="IPR016161">
    <property type="entry name" value="Ald_DH/histidinol_DH"/>
</dbReference>
<dbReference type="NCBIfam" id="NF002852">
    <property type="entry name" value="PRK03137.1"/>
    <property type="match status" value="1"/>
</dbReference>
<dbReference type="GO" id="GO:0004657">
    <property type="term" value="F:proline dehydrogenase activity"/>
    <property type="evidence" value="ECO:0007669"/>
    <property type="project" value="UniProtKB-ARBA"/>
</dbReference>
<sequence>MTTIPFNEMKPYANEPFTDFSLAENKAAMEAAIAKAKSEFGRAYPLKIGGQMIETEAKITSINPGNVTEVIGLVSRANQELAEQAMQAALNAFETWSKVPASQRAGYLFKAAKLMRERKHEFSALMLLESGKNYAEADVDTAEAIDFLEFYGREMLRLSAINETQPLASIPGEVNRLTYTPLGVGVIIPPWNFPLAICVGMTAAAVVSGNTVLLKPASTTPVIAHQFVALMEEAGLPAGVINYIPGSGAEIGDYLTAHPKTRFVSFTGSKEVGLRINKLAAETAPGQIWIKRVIAEMGGKDGIVVDETADLEAAAAAIVASAFGFQGQKCSAGSRAIIVQEVYDEVAGYVVALAEKLQIGLPELNCAVGPVIDQISYARILDYIDVGREEGALLIGGAKASGNGYYIQPTIFGEVDPKARIMQEEIFGPVLALAKAKDWRDAIAIFNDTEYGLTGSFFSTDEDRIAEALDTIHCGNLYVNRKCTGALVGVHPFGGFNMSGTDSKAGGPDYLLLFTQAKLTSRKV</sequence>
<comment type="caution">
    <text evidence="9">The sequence shown here is derived from an EMBL/GenBank/DDBJ whole genome shotgun (WGS) entry which is preliminary data.</text>
</comment>
<dbReference type="OrthoDB" id="20170at2"/>
<protein>
    <recommendedName>
        <fullName evidence="2 7">L-glutamate gamma-semialdehyde dehydrogenase</fullName>
        <ecNumber evidence="2 7">1.2.1.88</ecNumber>
    </recommendedName>
</protein>
<dbReference type="SUPFAM" id="SSF53720">
    <property type="entry name" value="ALDH-like"/>
    <property type="match status" value="1"/>
</dbReference>
<dbReference type="Pfam" id="PF00171">
    <property type="entry name" value="Aldedh"/>
    <property type="match status" value="1"/>
</dbReference>
<dbReference type="NCBIfam" id="TIGR01237">
    <property type="entry name" value="D1pyr5carbox2"/>
    <property type="match status" value="1"/>
</dbReference>
<feature type="domain" description="Aldehyde dehydrogenase" evidence="8">
    <location>
        <begin position="57"/>
        <end position="518"/>
    </location>
</feature>
<evidence type="ECO:0000313" key="9">
    <source>
        <dbReference type="EMBL" id="NBC68205.1"/>
    </source>
</evidence>
<dbReference type="GO" id="GO:0010133">
    <property type="term" value="P:L-proline catabolic process to L-glutamate"/>
    <property type="evidence" value="ECO:0007669"/>
    <property type="project" value="TreeGrafter"/>
</dbReference>
<evidence type="ECO:0000256" key="3">
    <source>
        <dbReference type="ARBA" id="ARBA00023002"/>
    </source>
</evidence>
<dbReference type="Gene3D" id="3.40.605.10">
    <property type="entry name" value="Aldehyde Dehydrogenase, Chain A, domain 1"/>
    <property type="match status" value="1"/>
</dbReference>
<dbReference type="InterPro" id="IPR050485">
    <property type="entry name" value="Proline_metab_enzyme"/>
</dbReference>
<dbReference type="PANTHER" id="PTHR42862:SF1">
    <property type="entry name" value="DELTA-1-PYRROLINE-5-CARBOXYLATE DEHYDROGENASE 2, ISOFORM A-RELATED"/>
    <property type="match status" value="1"/>
</dbReference>
<dbReference type="InterPro" id="IPR016162">
    <property type="entry name" value="Ald_DH_N"/>
</dbReference>
<evidence type="ECO:0000256" key="7">
    <source>
        <dbReference type="NCBIfam" id="TIGR01237"/>
    </source>
</evidence>
<evidence type="ECO:0000256" key="1">
    <source>
        <dbReference type="ARBA" id="ARBA00004786"/>
    </source>
</evidence>
<dbReference type="EC" id="1.2.1.88" evidence="2 7"/>